<dbReference type="EMBL" id="JBHSWB010000001">
    <property type="protein sequence ID" value="MFC6660068.1"/>
    <property type="molecule type" value="Genomic_DNA"/>
</dbReference>
<accession>A0ABW1ZI23</accession>
<name>A0ABW1ZI23_9DEIO</name>
<dbReference type="RefSeq" id="WP_380054891.1">
    <property type="nucleotide sequence ID" value="NZ_JBHSWB010000001.1"/>
</dbReference>
<sequence>MTNHRARQEAVPMLQKDEKPDLYRLLAVFSGIPLQTLPALVAARFHSGDPREPIQEEHRALLRLLADQRRIQWVSWGPDGPGHVLTGFGEVALKTYEAKYGPALAPGVAPHCASS</sequence>
<evidence type="ECO:0000313" key="2">
    <source>
        <dbReference type="Proteomes" id="UP001596317"/>
    </source>
</evidence>
<keyword evidence="2" id="KW-1185">Reference proteome</keyword>
<organism evidence="1 2">
    <name type="scientific">Deinococcus multiflagellatus</name>
    <dbReference type="NCBI Taxonomy" id="1656887"/>
    <lineage>
        <taxon>Bacteria</taxon>
        <taxon>Thermotogati</taxon>
        <taxon>Deinococcota</taxon>
        <taxon>Deinococci</taxon>
        <taxon>Deinococcales</taxon>
        <taxon>Deinococcaceae</taxon>
        <taxon>Deinococcus</taxon>
    </lineage>
</organism>
<reference evidence="2" key="1">
    <citation type="journal article" date="2019" name="Int. J. Syst. Evol. Microbiol.">
        <title>The Global Catalogue of Microorganisms (GCM) 10K type strain sequencing project: providing services to taxonomists for standard genome sequencing and annotation.</title>
        <authorList>
            <consortium name="The Broad Institute Genomics Platform"/>
            <consortium name="The Broad Institute Genome Sequencing Center for Infectious Disease"/>
            <person name="Wu L."/>
            <person name="Ma J."/>
        </authorList>
    </citation>
    <scope>NUCLEOTIDE SEQUENCE [LARGE SCALE GENOMIC DNA]</scope>
    <source>
        <strain evidence="2">CCUG 63830</strain>
    </source>
</reference>
<proteinExistence type="predicted"/>
<comment type="caution">
    <text evidence="1">The sequence shown here is derived from an EMBL/GenBank/DDBJ whole genome shotgun (WGS) entry which is preliminary data.</text>
</comment>
<protein>
    <submittedName>
        <fullName evidence="1">Uncharacterized protein</fullName>
    </submittedName>
</protein>
<dbReference type="Proteomes" id="UP001596317">
    <property type="component" value="Unassembled WGS sequence"/>
</dbReference>
<evidence type="ECO:0000313" key="1">
    <source>
        <dbReference type="EMBL" id="MFC6660068.1"/>
    </source>
</evidence>
<gene>
    <name evidence="1" type="ORF">ACFP90_06675</name>
</gene>